<dbReference type="SUPFAM" id="SSF55729">
    <property type="entry name" value="Acyl-CoA N-acyltransferases (Nat)"/>
    <property type="match status" value="1"/>
</dbReference>
<feature type="domain" description="N-acetyltransferase" evidence="3">
    <location>
        <begin position="4"/>
        <end position="158"/>
    </location>
</feature>
<keyword evidence="1 4" id="KW-0808">Transferase</keyword>
<dbReference type="PANTHER" id="PTHR43877:SF2">
    <property type="entry name" value="AMINOALKYLPHOSPHONATE N-ACETYLTRANSFERASE-RELATED"/>
    <property type="match status" value="1"/>
</dbReference>
<comment type="caution">
    <text evidence="4">The sequence shown here is derived from an EMBL/GenBank/DDBJ whole genome shotgun (WGS) entry which is preliminary data.</text>
</comment>
<evidence type="ECO:0000256" key="1">
    <source>
        <dbReference type="ARBA" id="ARBA00022679"/>
    </source>
</evidence>
<keyword evidence="2 4" id="KW-0012">Acyltransferase</keyword>
<dbReference type="Gene3D" id="3.40.630.30">
    <property type="match status" value="1"/>
</dbReference>
<protein>
    <submittedName>
        <fullName evidence="4">Putative N-acetyltransferase YycN</fullName>
        <ecNumber evidence="4">2.3.1.-</ecNumber>
    </submittedName>
</protein>
<dbReference type="CDD" id="cd04301">
    <property type="entry name" value="NAT_SF"/>
    <property type="match status" value="1"/>
</dbReference>
<dbReference type="Proteomes" id="UP000033740">
    <property type="component" value="Unassembled WGS sequence"/>
</dbReference>
<dbReference type="RefSeq" id="WP_045270593.1">
    <property type="nucleotide sequence ID" value="NZ_JYIX01000023.1"/>
</dbReference>
<dbReference type="PROSITE" id="PS51186">
    <property type="entry name" value="GNAT"/>
    <property type="match status" value="1"/>
</dbReference>
<reference evidence="4 5" key="1">
    <citation type="submission" date="2015-02" db="EMBL/GenBank/DDBJ databases">
        <title>Draft genome sequences of ten Microbacterium spp. with emphasis on heavy metal contaminated environments.</title>
        <authorList>
            <person name="Corretto E."/>
        </authorList>
    </citation>
    <scope>NUCLEOTIDE SEQUENCE [LARGE SCALE GENOMIC DNA]</scope>
    <source>
        <strain evidence="4 5">ARN176</strain>
    </source>
</reference>
<dbReference type="PANTHER" id="PTHR43877">
    <property type="entry name" value="AMINOALKYLPHOSPHONATE N-ACETYLTRANSFERASE-RELATED-RELATED"/>
    <property type="match status" value="1"/>
</dbReference>
<dbReference type="PATRIC" id="fig|582680.6.peg.458"/>
<evidence type="ECO:0000313" key="5">
    <source>
        <dbReference type="Proteomes" id="UP000033740"/>
    </source>
</evidence>
<dbReference type="Pfam" id="PF00583">
    <property type="entry name" value="Acetyltransf_1"/>
    <property type="match status" value="1"/>
</dbReference>
<dbReference type="EC" id="2.3.1.-" evidence="4"/>
<evidence type="ECO:0000313" key="4">
    <source>
        <dbReference type="EMBL" id="KJL35450.1"/>
    </source>
</evidence>
<proteinExistence type="predicted"/>
<evidence type="ECO:0000256" key="2">
    <source>
        <dbReference type="ARBA" id="ARBA00023315"/>
    </source>
</evidence>
<dbReference type="GO" id="GO:0016747">
    <property type="term" value="F:acyltransferase activity, transferring groups other than amino-acyl groups"/>
    <property type="evidence" value="ECO:0007669"/>
    <property type="project" value="InterPro"/>
</dbReference>
<keyword evidence="5" id="KW-1185">Reference proteome</keyword>
<dbReference type="STRING" id="582680.RS86_00446"/>
<organism evidence="4 5">
    <name type="scientific">Microbacterium azadirachtae</name>
    <dbReference type="NCBI Taxonomy" id="582680"/>
    <lineage>
        <taxon>Bacteria</taxon>
        <taxon>Bacillati</taxon>
        <taxon>Actinomycetota</taxon>
        <taxon>Actinomycetes</taxon>
        <taxon>Micrococcales</taxon>
        <taxon>Microbacteriaceae</taxon>
        <taxon>Microbacterium</taxon>
    </lineage>
</organism>
<evidence type="ECO:0000259" key="3">
    <source>
        <dbReference type="PROSITE" id="PS51186"/>
    </source>
</evidence>
<dbReference type="InterPro" id="IPR050832">
    <property type="entry name" value="Bact_Acetyltransf"/>
</dbReference>
<dbReference type="AlphaFoldDB" id="A0A0F0LT63"/>
<accession>A0A0F0LT63</accession>
<dbReference type="InterPro" id="IPR016181">
    <property type="entry name" value="Acyl_CoA_acyltransferase"/>
</dbReference>
<dbReference type="EMBL" id="JYIX01000023">
    <property type="protein sequence ID" value="KJL35450.1"/>
    <property type="molecule type" value="Genomic_DNA"/>
</dbReference>
<gene>
    <name evidence="4" type="primary">yycN</name>
    <name evidence="4" type="ORF">RS86_00446</name>
</gene>
<name>A0A0F0LT63_9MICO</name>
<sequence length="158" mass="17001">MPAVTVRTMTDAECEAWLDELAREYAEDQVLAGRWPAEGAIARAAEENAELLPDGPATDRMLVLRGVDEAGAPIGRAWVALDHPRGAPGVAFLYDIEVLPERRGEGLGRALLQAVEAETRREGADALELNVFGGNRTAIALYGSAGYDVVTQQMRKAL</sequence>
<dbReference type="InterPro" id="IPR000182">
    <property type="entry name" value="GNAT_dom"/>
</dbReference>